<dbReference type="AlphaFoldDB" id="A0AAU9XWP4"/>
<sequence length="143" mass="16098">MQGSEEAPNTTLKSNTTDGKKQTKSVQEGSIPADDDNKQQNFQGQIADQRKVQLAHERVLKDGYVTVYRSRIILIGQDRAGKTSLKKSLIGLPFDSEEQRTEGIEVDPLKCEIYVDQGARNWQSIDFEEGSFDGNKYGRKEVM</sequence>
<dbReference type="Proteomes" id="UP001159428">
    <property type="component" value="Unassembled WGS sequence"/>
</dbReference>
<evidence type="ECO:0000256" key="1">
    <source>
        <dbReference type="SAM" id="MobiDB-lite"/>
    </source>
</evidence>
<protein>
    <submittedName>
        <fullName evidence="2">Uncharacterized protein</fullName>
    </submittedName>
</protein>
<dbReference type="InterPro" id="IPR027417">
    <property type="entry name" value="P-loop_NTPase"/>
</dbReference>
<feature type="region of interest" description="Disordered" evidence="1">
    <location>
        <begin position="1"/>
        <end position="44"/>
    </location>
</feature>
<gene>
    <name evidence="2" type="ORF">PMEA_00032299</name>
</gene>
<feature type="compositionally biased region" description="Polar residues" evidence="1">
    <location>
        <begin position="1"/>
        <end position="17"/>
    </location>
</feature>
<comment type="caution">
    <text evidence="2">The sequence shown here is derived from an EMBL/GenBank/DDBJ whole genome shotgun (WGS) entry which is preliminary data.</text>
</comment>
<organism evidence="2 3">
    <name type="scientific">Pocillopora meandrina</name>
    <dbReference type="NCBI Taxonomy" id="46732"/>
    <lineage>
        <taxon>Eukaryota</taxon>
        <taxon>Metazoa</taxon>
        <taxon>Cnidaria</taxon>
        <taxon>Anthozoa</taxon>
        <taxon>Hexacorallia</taxon>
        <taxon>Scleractinia</taxon>
        <taxon>Astrocoeniina</taxon>
        <taxon>Pocilloporidae</taxon>
        <taxon>Pocillopora</taxon>
    </lineage>
</organism>
<keyword evidence="3" id="KW-1185">Reference proteome</keyword>
<proteinExistence type="predicted"/>
<accession>A0AAU9XWP4</accession>
<reference evidence="2 3" key="1">
    <citation type="submission" date="2022-05" db="EMBL/GenBank/DDBJ databases">
        <authorList>
            <consortium name="Genoscope - CEA"/>
            <person name="William W."/>
        </authorList>
    </citation>
    <scope>NUCLEOTIDE SEQUENCE [LARGE SCALE GENOMIC DNA]</scope>
</reference>
<evidence type="ECO:0000313" key="2">
    <source>
        <dbReference type="EMBL" id="CAH3160202.1"/>
    </source>
</evidence>
<dbReference type="Gene3D" id="3.40.50.300">
    <property type="entry name" value="P-loop containing nucleotide triphosphate hydrolases"/>
    <property type="match status" value="1"/>
</dbReference>
<evidence type="ECO:0000313" key="3">
    <source>
        <dbReference type="Proteomes" id="UP001159428"/>
    </source>
</evidence>
<dbReference type="SUPFAM" id="SSF52540">
    <property type="entry name" value="P-loop containing nucleoside triphosphate hydrolases"/>
    <property type="match status" value="1"/>
</dbReference>
<dbReference type="EMBL" id="CALNXJ010000074">
    <property type="protein sequence ID" value="CAH3160202.1"/>
    <property type="molecule type" value="Genomic_DNA"/>
</dbReference>
<name>A0AAU9XWP4_9CNID</name>